<evidence type="ECO:0000256" key="4">
    <source>
        <dbReference type="SAM" id="SignalP"/>
    </source>
</evidence>
<accession>A0ABX5LQ89</accession>
<dbReference type="PANTHER" id="PTHR43649:SF12">
    <property type="entry name" value="DIACETYLCHITOBIOSE BINDING PROTEIN DASA"/>
    <property type="match status" value="1"/>
</dbReference>
<evidence type="ECO:0000313" key="5">
    <source>
        <dbReference type="EMBL" id="PWL01942.1"/>
    </source>
</evidence>
<dbReference type="SUPFAM" id="SSF53850">
    <property type="entry name" value="Periplasmic binding protein-like II"/>
    <property type="match status" value="1"/>
</dbReference>
<dbReference type="InterPro" id="IPR050490">
    <property type="entry name" value="Bact_solute-bd_prot1"/>
</dbReference>
<keyword evidence="3" id="KW-0812">Transmembrane</keyword>
<dbReference type="EMBL" id="QGHD01000009">
    <property type="protein sequence ID" value="PWL01942.1"/>
    <property type="molecule type" value="Genomic_DNA"/>
</dbReference>
<reference evidence="5 6" key="1">
    <citation type="submission" date="2018-05" db="EMBL/GenBank/DDBJ databases">
        <title>Animal gut microbial communities from fecal samples from Wisconsin, USA.</title>
        <authorList>
            <person name="Neumann A."/>
        </authorList>
    </citation>
    <scope>NUCLEOTIDE SEQUENCE [LARGE SCALE GENOMIC DNA]</scope>
    <source>
        <strain evidence="5 6">UWS4</strain>
    </source>
</reference>
<organism evidence="5 6">
    <name type="scientific">Hallerella porci</name>
    <dbReference type="NCBI Taxonomy" id="1945871"/>
    <lineage>
        <taxon>Bacteria</taxon>
        <taxon>Pseudomonadati</taxon>
        <taxon>Fibrobacterota</taxon>
        <taxon>Fibrobacteria</taxon>
        <taxon>Fibrobacterales</taxon>
        <taxon>Fibrobacteraceae</taxon>
        <taxon>Hallerella</taxon>
    </lineage>
</organism>
<keyword evidence="4" id="KW-0732">Signal</keyword>
<dbReference type="Pfam" id="PF01547">
    <property type="entry name" value="SBP_bac_1"/>
    <property type="match status" value="1"/>
</dbReference>
<sequence length="511" mass="56158">MFLRLMTRTLAAVSLAAGMLSAAAPLEVWIMPNGANPQGMLEQRLSLFEKETGLKTKVVVLDWGEAWSAITRALEGKTEAPAVLQLGTTWVSYFASRGELAKLDPYLNEIKPDRFVNVSWNTTGTDGDSSVYSIPWFIDARALLANKTILEQVGITANDVSTYEGFAKALRKINDAKIQRKDGFQVKSYAFPGKSDWNIPHNFAPWVWSAGGSFVRKDEKGVWHSNLMDPQTITGIASYLNFVLDSLVDKTSLRDNTAQVVQHFNSGEVAFILNTTELVMQTRHEAAEGGLAASQINTDGIELMQVPAGNAGSVCFIGGSNLSIPKSKANDPNAAKLLKFLIRNDNLDAYTKQIGFLPPVKEVLQNWAQDSSYKILIKLLENGQNYPNIPEWTLIEGSLVSLFSDIWSMLDIGGLYSDEAVYSTLLTYNQKINDILHAPTESTPPMRLEEFLKIWKKATTISGISSAAGESSSAGVDEESASSAKIGLSIFIFLLAVFSGFIVTYMRKRKQ</sequence>
<comment type="similarity">
    <text evidence="2">Belongs to the bacterial solute-binding protein 1 family.</text>
</comment>
<keyword evidence="3" id="KW-0472">Membrane</keyword>
<dbReference type="PANTHER" id="PTHR43649">
    <property type="entry name" value="ARABINOSE-BINDING PROTEIN-RELATED"/>
    <property type="match status" value="1"/>
</dbReference>
<feature type="signal peptide" evidence="4">
    <location>
        <begin position="1"/>
        <end position="22"/>
    </location>
</feature>
<keyword evidence="3" id="KW-1133">Transmembrane helix</keyword>
<keyword evidence="6" id="KW-1185">Reference proteome</keyword>
<gene>
    <name evidence="5" type="ORF">B0H50_10931</name>
</gene>
<evidence type="ECO:0000256" key="2">
    <source>
        <dbReference type="ARBA" id="ARBA00008520"/>
    </source>
</evidence>
<dbReference type="RefSeq" id="WP_106198621.1">
    <property type="nucleotide sequence ID" value="NZ_JAXEIU010000063.1"/>
</dbReference>
<dbReference type="InterPro" id="IPR006059">
    <property type="entry name" value="SBP"/>
</dbReference>
<comment type="caution">
    <text evidence="5">The sequence shown here is derived from an EMBL/GenBank/DDBJ whole genome shotgun (WGS) entry which is preliminary data.</text>
</comment>
<dbReference type="Gene3D" id="3.40.190.10">
    <property type="entry name" value="Periplasmic binding protein-like II"/>
    <property type="match status" value="2"/>
</dbReference>
<protein>
    <submittedName>
        <fullName evidence="5">Carbohydrate ABC transporter substrate-binding protein (CUT1 family)</fullName>
    </submittedName>
</protein>
<proteinExistence type="inferred from homology"/>
<feature type="chain" id="PRO_5046758460" evidence="4">
    <location>
        <begin position="23"/>
        <end position="511"/>
    </location>
</feature>
<evidence type="ECO:0000256" key="3">
    <source>
        <dbReference type="SAM" id="Phobius"/>
    </source>
</evidence>
<comment type="subcellular location">
    <subcellularLocation>
        <location evidence="1">Periplasm</location>
    </subcellularLocation>
</comment>
<evidence type="ECO:0000256" key="1">
    <source>
        <dbReference type="ARBA" id="ARBA00004418"/>
    </source>
</evidence>
<dbReference type="Proteomes" id="UP000245523">
    <property type="component" value="Unassembled WGS sequence"/>
</dbReference>
<feature type="transmembrane region" description="Helical" evidence="3">
    <location>
        <begin position="486"/>
        <end position="506"/>
    </location>
</feature>
<evidence type="ECO:0000313" key="6">
    <source>
        <dbReference type="Proteomes" id="UP000245523"/>
    </source>
</evidence>
<name>A0ABX5LQ89_9BACT</name>